<dbReference type="Proteomes" id="UP000030671">
    <property type="component" value="Unassembled WGS sequence"/>
</dbReference>
<keyword evidence="3" id="KW-1185">Reference proteome</keyword>
<dbReference type="InParanoid" id="W4JU10"/>
<organism evidence="2 3">
    <name type="scientific">Heterobasidion irregulare (strain TC 32-1)</name>
    <dbReference type="NCBI Taxonomy" id="747525"/>
    <lineage>
        <taxon>Eukaryota</taxon>
        <taxon>Fungi</taxon>
        <taxon>Dikarya</taxon>
        <taxon>Basidiomycota</taxon>
        <taxon>Agaricomycotina</taxon>
        <taxon>Agaricomycetes</taxon>
        <taxon>Russulales</taxon>
        <taxon>Bondarzewiaceae</taxon>
        <taxon>Heterobasidion</taxon>
        <taxon>Heterobasidion annosum species complex</taxon>
    </lineage>
</organism>
<evidence type="ECO:0000313" key="2">
    <source>
        <dbReference type="EMBL" id="ETW76580.1"/>
    </source>
</evidence>
<feature type="region of interest" description="Disordered" evidence="1">
    <location>
        <begin position="36"/>
        <end position="61"/>
    </location>
</feature>
<protein>
    <submittedName>
        <fullName evidence="2">Uncharacterized protein</fullName>
    </submittedName>
</protein>
<dbReference type="EMBL" id="KI925464">
    <property type="protein sequence ID" value="ETW76580.1"/>
    <property type="molecule type" value="Genomic_DNA"/>
</dbReference>
<name>W4JU10_HETIT</name>
<dbReference type="KEGG" id="hir:HETIRDRAFT_429983"/>
<sequence>MPDSATTAAFAPSDRASFLAKVRSASVFVASVTGSPRPTVENGRWAGETHTAGGSPLVGDPSTFVTRQAARFIARQKSRRKDPDTSTSARAYESKFSSAIRRIFRGHGENVQRAIRATPFNA</sequence>
<evidence type="ECO:0000256" key="1">
    <source>
        <dbReference type="SAM" id="MobiDB-lite"/>
    </source>
</evidence>
<proteinExistence type="predicted"/>
<accession>W4JU10</accession>
<dbReference type="GeneID" id="20674399"/>
<evidence type="ECO:0000313" key="3">
    <source>
        <dbReference type="Proteomes" id="UP000030671"/>
    </source>
</evidence>
<dbReference type="RefSeq" id="XP_009551468.1">
    <property type="nucleotide sequence ID" value="XM_009553173.1"/>
</dbReference>
<dbReference type="AlphaFoldDB" id="W4JU10"/>
<dbReference type="HOGENOM" id="CLU_2027036_0_0_1"/>
<gene>
    <name evidence="2" type="ORF">HETIRDRAFT_429983</name>
</gene>
<reference evidence="2 3" key="1">
    <citation type="journal article" date="2012" name="New Phytol.">
        <title>Insight into trade-off between wood decay and parasitism from the genome of a fungal forest pathogen.</title>
        <authorList>
            <person name="Olson A."/>
            <person name="Aerts A."/>
            <person name="Asiegbu F."/>
            <person name="Belbahri L."/>
            <person name="Bouzid O."/>
            <person name="Broberg A."/>
            <person name="Canback B."/>
            <person name="Coutinho P.M."/>
            <person name="Cullen D."/>
            <person name="Dalman K."/>
            <person name="Deflorio G."/>
            <person name="van Diepen L.T."/>
            <person name="Dunand C."/>
            <person name="Duplessis S."/>
            <person name="Durling M."/>
            <person name="Gonthier P."/>
            <person name="Grimwood J."/>
            <person name="Fossdal C.G."/>
            <person name="Hansson D."/>
            <person name="Henrissat B."/>
            <person name="Hietala A."/>
            <person name="Himmelstrand K."/>
            <person name="Hoffmeister D."/>
            <person name="Hogberg N."/>
            <person name="James T.Y."/>
            <person name="Karlsson M."/>
            <person name="Kohler A."/>
            <person name="Kues U."/>
            <person name="Lee Y.H."/>
            <person name="Lin Y.C."/>
            <person name="Lind M."/>
            <person name="Lindquist E."/>
            <person name="Lombard V."/>
            <person name="Lucas S."/>
            <person name="Lunden K."/>
            <person name="Morin E."/>
            <person name="Murat C."/>
            <person name="Park J."/>
            <person name="Raffaello T."/>
            <person name="Rouze P."/>
            <person name="Salamov A."/>
            <person name="Schmutz J."/>
            <person name="Solheim H."/>
            <person name="Stahlberg J."/>
            <person name="Velez H."/>
            <person name="de Vries R.P."/>
            <person name="Wiebenga A."/>
            <person name="Woodward S."/>
            <person name="Yakovlev I."/>
            <person name="Garbelotto M."/>
            <person name="Martin F."/>
            <person name="Grigoriev I.V."/>
            <person name="Stenlid J."/>
        </authorList>
    </citation>
    <scope>NUCLEOTIDE SEQUENCE [LARGE SCALE GENOMIC DNA]</scope>
    <source>
        <strain evidence="2 3">TC 32-1</strain>
    </source>
</reference>